<dbReference type="AlphaFoldDB" id="A0AAV9ZCS5"/>
<dbReference type="EMBL" id="JAWWNJ010000162">
    <property type="protein sequence ID" value="KAK6977946.1"/>
    <property type="molecule type" value="Genomic_DNA"/>
</dbReference>
<gene>
    <name evidence="2" type="ORF">R3P38DRAFT_115465</name>
    <name evidence="1" type="ORF">R3P38DRAFT_500846</name>
</gene>
<dbReference type="Proteomes" id="UP001362999">
    <property type="component" value="Unassembled WGS sequence"/>
</dbReference>
<evidence type="ECO:0000313" key="1">
    <source>
        <dbReference type="EMBL" id="KAK6977946.1"/>
    </source>
</evidence>
<evidence type="ECO:0000313" key="2">
    <source>
        <dbReference type="EMBL" id="KAK6993077.1"/>
    </source>
</evidence>
<protein>
    <submittedName>
        <fullName evidence="1">Uncharacterized protein</fullName>
    </submittedName>
</protein>
<evidence type="ECO:0000313" key="3">
    <source>
        <dbReference type="Proteomes" id="UP001362999"/>
    </source>
</evidence>
<keyword evidence="3" id="KW-1185">Reference proteome</keyword>
<proteinExistence type="predicted"/>
<name>A0AAV9ZCS5_9AGAR</name>
<reference evidence="1 3" key="1">
    <citation type="journal article" date="2024" name="J Genomics">
        <title>Draft genome sequencing and assembly of Favolaschia claudopus CIRM-BRFM 2984 isolated from oak limbs.</title>
        <authorList>
            <person name="Navarro D."/>
            <person name="Drula E."/>
            <person name="Chaduli D."/>
            <person name="Cazenave R."/>
            <person name="Ahrendt S."/>
            <person name="Wang J."/>
            <person name="Lipzen A."/>
            <person name="Daum C."/>
            <person name="Barry K."/>
            <person name="Grigoriev I.V."/>
            <person name="Favel A."/>
            <person name="Rosso M.N."/>
            <person name="Martin F."/>
        </authorList>
    </citation>
    <scope>NUCLEOTIDE SEQUENCE [LARGE SCALE GENOMIC DNA]</scope>
    <source>
        <strain evidence="1 3">CIRM-BRFM 2984</strain>
    </source>
</reference>
<organism evidence="1 3">
    <name type="scientific">Favolaschia claudopus</name>
    <dbReference type="NCBI Taxonomy" id="2862362"/>
    <lineage>
        <taxon>Eukaryota</taxon>
        <taxon>Fungi</taxon>
        <taxon>Dikarya</taxon>
        <taxon>Basidiomycota</taxon>
        <taxon>Agaricomycotina</taxon>
        <taxon>Agaricomycetes</taxon>
        <taxon>Agaricomycetidae</taxon>
        <taxon>Agaricales</taxon>
        <taxon>Marasmiineae</taxon>
        <taxon>Mycenaceae</taxon>
        <taxon>Favolaschia</taxon>
    </lineage>
</organism>
<sequence>MQLSRTTHPTWSFTAHAIRDLLCDSASLSRICDSRSSWPPSRGTYTGIANIPSIELDVLHLLGRASVHLGLGCVSSVHTFCRGRSELRTRPHVALPWSQLTSLSLAHLSPDSCISILRQTQRLVHFSYLRLSIPHEPQNDPADNVDIVLLRLESLCFHISSYADISLFRRLFTPALHRLQLPEGFLGKEDPLGSLMAYISKSGCQLRKLEITQVSCLTENAYHSAFPSIPSIVVT</sequence>
<dbReference type="EMBL" id="JAWWNJ010000104">
    <property type="protein sequence ID" value="KAK6993077.1"/>
    <property type="molecule type" value="Genomic_DNA"/>
</dbReference>
<accession>A0AAV9ZCS5</accession>
<comment type="caution">
    <text evidence="1">The sequence shown here is derived from an EMBL/GenBank/DDBJ whole genome shotgun (WGS) entry which is preliminary data.</text>
</comment>